<reference evidence="2 3" key="2">
    <citation type="journal article" date="2017" name="Front. Plant Sci.">
        <title>Gene Classification and Mining of Molecular Markers Useful in Red Clover (Trifolium pratense) Breeding.</title>
        <authorList>
            <person name="Istvanek J."/>
            <person name="Dluhosova J."/>
            <person name="Dluhos P."/>
            <person name="Patkova L."/>
            <person name="Nedelnik J."/>
            <person name="Repkova J."/>
        </authorList>
    </citation>
    <scope>NUCLEOTIDE SEQUENCE [LARGE SCALE GENOMIC DNA]</scope>
    <source>
        <strain evidence="3">cv. Tatra</strain>
        <tissue evidence="2">Young leaves</tissue>
    </source>
</reference>
<comment type="caution">
    <text evidence="2">The sequence shown here is derived from an EMBL/GenBank/DDBJ whole genome shotgun (WGS) entry which is preliminary data.</text>
</comment>
<evidence type="ECO:0000313" key="2">
    <source>
        <dbReference type="EMBL" id="PNY11379.1"/>
    </source>
</evidence>
<reference evidence="2 3" key="1">
    <citation type="journal article" date="2014" name="Am. J. Bot.">
        <title>Genome assembly and annotation for red clover (Trifolium pratense; Fabaceae).</title>
        <authorList>
            <person name="Istvanek J."/>
            <person name="Jaros M."/>
            <person name="Krenek A."/>
            <person name="Repkova J."/>
        </authorList>
    </citation>
    <scope>NUCLEOTIDE SEQUENCE [LARGE SCALE GENOMIC DNA]</scope>
    <source>
        <strain evidence="3">cv. Tatra</strain>
        <tissue evidence="2">Young leaves</tissue>
    </source>
</reference>
<protein>
    <submittedName>
        <fullName evidence="2">Uncharacterized protein</fullName>
    </submittedName>
</protein>
<evidence type="ECO:0000313" key="1">
    <source>
        <dbReference type="EMBL" id="PNY03034.1"/>
    </source>
</evidence>
<sequence length="123" mass="14079">MASKRVRVAGSSSRQNIFLNSACAEHYTLIEKKGVIQERSIDFPDITFLPEMEATARHYRWMNFNALIGDCNLAWVRKFYANVVAYLDGDFTSTVCRVRVSYAPTVIDVALGFRRAEDCWAHH</sequence>
<name>A0A2K3P7X4_TRIPR</name>
<dbReference type="EMBL" id="ASHM01004490">
    <property type="protein sequence ID" value="PNY11379.1"/>
    <property type="molecule type" value="Genomic_DNA"/>
</dbReference>
<gene>
    <name evidence="2" type="ORF">L195_g007983</name>
    <name evidence="1" type="ORF">L195_g026357</name>
</gene>
<proteinExistence type="predicted"/>
<dbReference type="Proteomes" id="UP000236291">
    <property type="component" value="Unassembled WGS sequence"/>
</dbReference>
<evidence type="ECO:0000313" key="3">
    <source>
        <dbReference type="Proteomes" id="UP000236291"/>
    </source>
</evidence>
<dbReference type="AlphaFoldDB" id="A0A2K3P7X4"/>
<accession>A0A2K3P7X4</accession>
<dbReference type="EMBL" id="ASHM01022123">
    <property type="protein sequence ID" value="PNY03034.1"/>
    <property type="molecule type" value="Genomic_DNA"/>
</dbReference>
<organism evidence="2 3">
    <name type="scientific">Trifolium pratense</name>
    <name type="common">Red clover</name>
    <dbReference type="NCBI Taxonomy" id="57577"/>
    <lineage>
        <taxon>Eukaryota</taxon>
        <taxon>Viridiplantae</taxon>
        <taxon>Streptophyta</taxon>
        <taxon>Embryophyta</taxon>
        <taxon>Tracheophyta</taxon>
        <taxon>Spermatophyta</taxon>
        <taxon>Magnoliopsida</taxon>
        <taxon>eudicotyledons</taxon>
        <taxon>Gunneridae</taxon>
        <taxon>Pentapetalae</taxon>
        <taxon>rosids</taxon>
        <taxon>fabids</taxon>
        <taxon>Fabales</taxon>
        <taxon>Fabaceae</taxon>
        <taxon>Papilionoideae</taxon>
        <taxon>50 kb inversion clade</taxon>
        <taxon>NPAAA clade</taxon>
        <taxon>Hologalegina</taxon>
        <taxon>IRL clade</taxon>
        <taxon>Trifolieae</taxon>
        <taxon>Trifolium</taxon>
    </lineage>
</organism>